<feature type="signal peptide" evidence="1">
    <location>
        <begin position="1"/>
        <end position="20"/>
    </location>
</feature>
<name>A0AAU7DP60_9BACT</name>
<protein>
    <submittedName>
        <fullName evidence="2">Uncharacterized protein</fullName>
    </submittedName>
</protein>
<dbReference type="RefSeq" id="WP_348264268.1">
    <property type="nucleotide sequence ID" value="NZ_CP121196.1"/>
</dbReference>
<evidence type="ECO:0000256" key="1">
    <source>
        <dbReference type="SAM" id="SignalP"/>
    </source>
</evidence>
<feature type="chain" id="PRO_5043862538" evidence="1">
    <location>
        <begin position="21"/>
        <end position="114"/>
    </location>
</feature>
<accession>A0AAU7DP60</accession>
<gene>
    <name evidence="2" type="ORF">P8935_06975</name>
</gene>
<sequence length="114" mass="12076">MKRLSTYALMLALAAAPSFAAKNSQSLNFATPVKIGANEIPAGDYKVTWNGTGDNVQVTIAENGKSFTVPAKLVEEKHNHKGYIVSREGGADQLQTIQLSNVSLQLEGATASGR</sequence>
<organism evidence="2">
    <name type="scientific">Telmatobacter sp. DSM 110680</name>
    <dbReference type="NCBI Taxonomy" id="3036704"/>
    <lineage>
        <taxon>Bacteria</taxon>
        <taxon>Pseudomonadati</taxon>
        <taxon>Acidobacteriota</taxon>
        <taxon>Terriglobia</taxon>
        <taxon>Terriglobales</taxon>
        <taxon>Acidobacteriaceae</taxon>
        <taxon>Telmatobacter</taxon>
    </lineage>
</organism>
<proteinExistence type="predicted"/>
<keyword evidence="1" id="KW-0732">Signal</keyword>
<dbReference type="AlphaFoldDB" id="A0AAU7DP60"/>
<dbReference type="EMBL" id="CP121196">
    <property type="protein sequence ID" value="XBH19053.1"/>
    <property type="molecule type" value="Genomic_DNA"/>
</dbReference>
<reference evidence="2" key="1">
    <citation type="submission" date="2023-03" db="EMBL/GenBank/DDBJ databases">
        <title>Edaphobacter sp.</title>
        <authorList>
            <person name="Huber K.J."/>
            <person name="Papendorf J."/>
            <person name="Pilke C."/>
            <person name="Bunk B."/>
            <person name="Sproeer C."/>
            <person name="Pester M."/>
        </authorList>
    </citation>
    <scope>NUCLEOTIDE SEQUENCE</scope>
    <source>
        <strain evidence="2">DSM 110680</strain>
    </source>
</reference>
<evidence type="ECO:0000313" key="2">
    <source>
        <dbReference type="EMBL" id="XBH19053.1"/>
    </source>
</evidence>